<evidence type="ECO:0000256" key="1">
    <source>
        <dbReference type="ARBA" id="ARBA00004123"/>
    </source>
</evidence>
<dbReference type="GO" id="GO:0097550">
    <property type="term" value="C:transcription preinitiation complex"/>
    <property type="evidence" value="ECO:0007669"/>
    <property type="project" value="TreeGrafter"/>
</dbReference>
<keyword evidence="4" id="KW-0677">Repeat</keyword>
<protein>
    <submittedName>
        <fullName evidence="12">Transcription factor IIIB 90 kDa subunit</fullName>
    </submittedName>
</protein>
<evidence type="ECO:0000256" key="7">
    <source>
        <dbReference type="ARBA" id="ARBA00023015"/>
    </source>
</evidence>
<evidence type="ECO:0000256" key="10">
    <source>
        <dbReference type="PROSITE-ProRule" id="PRU00469"/>
    </source>
</evidence>
<proteinExistence type="inferred from homology"/>
<keyword evidence="9" id="KW-0539">Nucleus</keyword>
<keyword evidence="8" id="KW-0804">Transcription</keyword>
<evidence type="ECO:0000259" key="11">
    <source>
        <dbReference type="PROSITE" id="PS51134"/>
    </source>
</evidence>
<reference evidence="12 13" key="1">
    <citation type="submission" date="2016-03" db="EMBL/GenBank/DDBJ databases">
        <title>EvidentialGene: Evidence-directed Construction of Genes on Genomes.</title>
        <authorList>
            <person name="Gilbert D.G."/>
            <person name="Choi J.-H."/>
            <person name="Mockaitis K."/>
            <person name="Colbourne J."/>
            <person name="Pfrender M."/>
        </authorList>
    </citation>
    <scope>NUCLEOTIDE SEQUENCE [LARGE SCALE GENOMIC DNA]</scope>
    <source>
        <strain evidence="12 13">Xinb3</strain>
        <tissue evidence="12">Complete organism</tissue>
    </source>
</reference>
<dbReference type="PANTHER" id="PTHR11618">
    <property type="entry name" value="TRANSCRIPTION INITIATION FACTOR IIB-RELATED"/>
    <property type="match status" value="1"/>
</dbReference>
<dbReference type="GO" id="GO:0000995">
    <property type="term" value="F:RNA polymerase III general transcription initiation factor activity"/>
    <property type="evidence" value="ECO:0007669"/>
    <property type="project" value="TreeGrafter"/>
</dbReference>
<dbReference type="InterPro" id="IPR000812">
    <property type="entry name" value="TFIIB"/>
</dbReference>
<evidence type="ECO:0000256" key="3">
    <source>
        <dbReference type="ARBA" id="ARBA00022723"/>
    </source>
</evidence>
<name>A0A164M490_9CRUS</name>
<dbReference type="AlphaFoldDB" id="A0A164M490"/>
<accession>A0A164M490</accession>
<dbReference type="Pfam" id="PF08271">
    <property type="entry name" value="Zn_Ribbon_TF"/>
    <property type="match status" value="1"/>
</dbReference>
<evidence type="ECO:0000313" key="13">
    <source>
        <dbReference type="Proteomes" id="UP000076858"/>
    </source>
</evidence>
<dbReference type="GO" id="GO:0008270">
    <property type="term" value="F:zinc ion binding"/>
    <property type="evidence" value="ECO:0007669"/>
    <property type="project" value="UniProtKB-KW"/>
</dbReference>
<comment type="similarity">
    <text evidence="2">Belongs to the TFIIB family.</text>
</comment>
<dbReference type="GO" id="GO:0001006">
    <property type="term" value="F:RNA polymerase III type 3 promoter sequence-specific DNA binding"/>
    <property type="evidence" value="ECO:0007669"/>
    <property type="project" value="TreeGrafter"/>
</dbReference>
<dbReference type="PANTHER" id="PTHR11618:SF4">
    <property type="entry name" value="TRANSCRIPTION FACTOR IIIB 90 KDA SUBUNIT"/>
    <property type="match status" value="1"/>
</dbReference>
<evidence type="ECO:0000256" key="2">
    <source>
        <dbReference type="ARBA" id="ARBA00010857"/>
    </source>
</evidence>
<dbReference type="GO" id="GO:0005634">
    <property type="term" value="C:nucleus"/>
    <property type="evidence" value="ECO:0007669"/>
    <property type="project" value="UniProtKB-SubCell"/>
</dbReference>
<comment type="subcellular location">
    <subcellularLocation>
        <location evidence="1">Nucleus</location>
    </subcellularLocation>
</comment>
<evidence type="ECO:0000256" key="8">
    <source>
        <dbReference type="ARBA" id="ARBA00023163"/>
    </source>
</evidence>
<keyword evidence="3" id="KW-0479">Metal-binding</keyword>
<dbReference type="InterPro" id="IPR013137">
    <property type="entry name" value="Znf_TFIIB"/>
</dbReference>
<evidence type="ECO:0000313" key="12">
    <source>
        <dbReference type="EMBL" id="KZS04713.1"/>
    </source>
</evidence>
<evidence type="ECO:0000256" key="4">
    <source>
        <dbReference type="ARBA" id="ARBA00022737"/>
    </source>
</evidence>
<keyword evidence="6" id="KW-0862">Zinc</keyword>
<gene>
    <name evidence="12" type="ORF">APZ42_032284</name>
</gene>
<dbReference type="Gene3D" id="2.20.25.10">
    <property type="match status" value="1"/>
</dbReference>
<dbReference type="SUPFAM" id="SSF57783">
    <property type="entry name" value="Zinc beta-ribbon"/>
    <property type="match status" value="1"/>
</dbReference>
<dbReference type="OrthoDB" id="511529at2759"/>
<dbReference type="STRING" id="35525.A0A164M490"/>
<dbReference type="EMBL" id="LRGB01003096">
    <property type="protein sequence ID" value="KZS04713.1"/>
    <property type="molecule type" value="Genomic_DNA"/>
</dbReference>
<comment type="caution">
    <text evidence="12">The sequence shown here is derived from an EMBL/GenBank/DDBJ whole genome shotgun (WGS) entry which is preliminary data.</text>
</comment>
<dbReference type="GO" id="GO:0000126">
    <property type="term" value="C:transcription factor TFIIIB complex"/>
    <property type="evidence" value="ECO:0007669"/>
    <property type="project" value="TreeGrafter"/>
</dbReference>
<keyword evidence="5 10" id="KW-0863">Zinc-finger</keyword>
<dbReference type="GO" id="GO:0070897">
    <property type="term" value="P:transcription preinitiation complex assembly"/>
    <property type="evidence" value="ECO:0007669"/>
    <property type="project" value="InterPro"/>
</dbReference>
<dbReference type="Proteomes" id="UP000076858">
    <property type="component" value="Unassembled WGS sequence"/>
</dbReference>
<evidence type="ECO:0000256" key="6">
    <source>
        <dbReference type="ARBA" id="ARBA00022833"/>
    </source>
</evidence>
<sequence length="81" mass="8443">MSSRACQNCGGTDIDVDQSRGIAVCTNCGVVLEENCIVSEVQFEENAYGGASAIGQFVSNDNQGGTGFINSYRGGNGKQSR</sequence>
<feature type="domain" description="TFIIB-type" evidence="11">
    <location>
        <begin position="2"/>
        <end position="33"/>
    </location>
</feature>
<evidence type="ECO:0000256" key="9">
    <source>
        <dbReference type="ARBA" id="ARBA00023242"/>
    </source>
</evidence>
<keyword evidence="7" id="KW-0805">Transcription regulation</keyword>
<dbReference type="PROSITE" id="PS51134">
    <property type="entry name" value="ZF_TFIIB"/>
    <property type="match status" value="1"/>
</dbReference>
<evidence type="ECO:0000256" key="5">
    <source>
        <dbReference type="ARBA" id="ARBA00022771"/>
    </source>
</evidence>
<keyword evidence="13" id="KW-1185">Reference proteome</keyword>
<feature type="non-terminal residue" evidence="12">
    <location>
        <position position="81"/>
    </location>
</feature>
<organism evidence="12 13">
    <name type="scientific">Daphnia magna</name>
    <dbReference type="NCBI Taxonomy" id="35525"/>
    <lineage>
        <taxon>Eukaryota</taxon>
        <taxon>Metazoa</taxon>
        <taxon>Ecdysozoa</taxon>
        <taxon>Arthropoda</taxon>
        <taxon>Crustacea</taxon>
        <taxon>Branchiopoda</taxon>
        <taxon>Diplostraca</taxon>
        <taxon>Cladocera</taxon>
        <taxon>Anomopoda</taxon>
        <taxon>Daphniidae</taxon>
        <taxon>Daphnia</taxon>
    </lineage>
</organism>
<dbReference type="FunFam" id="2.20.25.10:FF:000012">
    <property type="entry name" value="Putative transcription factor IIIB 90 kDa subunit"/>
    <property type="match status" value="1"/>
</dbReference>